<name>A0A0A8VDA3_YERRU</name>
<dbReference type="EMBL" id="LN681231">
    <property type="protein sequence ID" value="CEK27555.1"/>
    <property type="molecule type" value="Genomic_DNA"/>
</dbReference>
<gene>
    <name evidence="1" type="ORF">CSF007_9010</name>
</gene>
<sequence length="816" mass="91970">MKSLTPEQLSASLTQQLHSVAQGIDHSLEWIDNCRHQAPRLDTEAEGLKLKLRRHRSKARRLADTSATGMTIGFFGQSHQGKSALITALATDGEPKLATRLGTKTYDYLTHINPDNQASALATRFTRQYDPVDAAYPVQLTLLSETDIARMTANIFLHDFSQVKGLYQPDMTYIDEHLHLLTMHRQAQPVAGMTADDVVTLWDYLLRHDHKGQALLNSHFWPTAVELAPFLNVDDRARLWSLLWGELPELTHAYQHFSQTLQHVNNATEILAPISVLVDDLQLPANSLMNMTTLTSLHTPVDASVQVRPILQGKVQTTVTLSLAELTLLSAELRIPLLSAPRDKAFASVDLLELPAWGALLDTPMLGEAEHGESYSLAQHFLRAKSEYLLDRYTDQQGINLLLVCRATDSRAEVSKVAKSLDYWVKQTQGENAEVRSRRHPGLIWALTPFDRRVIQHPHYDEAVQRQVGNPGDSWGLVQAIDERATERMATYLIGEIQRNIKSERLTEQLHDIQRELQDNLLGHWAESENLSNPQAKQRIAESLIKTLQTRTGVHGELLERLLPTREELQRLFLRQQVQTVEATRSDAHPAATHVEPFSVGIEMDLFSELQTDSQDIMPAPLPRSEHPDNHYARRLHHYWINHLRSLPENAPLVALLGVSKPILELLMEELVTASIRLDIEGTLQRKLADNEQSGILREQLADQQVSRALTVLGDFVAWLGFLQVEEGLRPASRINRGHKIFAQPEKPAENWGSAQRLTRLALTPTNTTAFYIYDWLVGLNEMIMHNVGYSAASELSVAQRNKLAAILALIKPMTR</sequence>
<dbReference type="GeneID" id="66879495"/>
<dbReference type="PIRSF" id="PIRSF034586">
    <property type="entry name" value="Vir_effector_SfrC"/>
    <property type="match status" value="1"/>
</dbReference>
<dbReference type="OrthoDB" id="1060501at2"/>
<reference evidence="1" key="1">
    <citation type="journal article" date="2015" name="Genome Announc.">
        <title>Complete Genome Sequence of Yersinia ruckeri Strain CSF007-82, Etiologic Agent of Red Mouth Disease in Salmonid Fish.</title>
        <authorList>
            <person name="Nelson M.C."/>
            <person name="LaPatra S.E."/>
            <person name="Welch T.J."/>
            <person name="Graf J."/>
        </authorList>
    </citation>
    <scope>NUCLEOTIDE SEQUENCE</scope>
    <source>
        <strain evidence="1">CSF007-82</strain>
    </source>
</reference>
<dbReference type="KEGG" id="yrb:UGYR_01800"/>
<organism evidence="1">
    <name type="scientific">Yersinia ruckeri</name>
    <dbReference type="NCBI Taxonomy" id="29486"/>
    <lineage>
        <taxon>Bacteria</taxon>
        <taxon>Pseudomonadati</taxon>
        <taxon>Pseudomonadota</taxon>
        <taxon>Gammaproteobacteria</taxon>
        <taxon>Enterobacterales</taxon>
        <taxon>Yersiniaceae</taxon>
        <taxon>Yersinia</taxon>
    </lineage>
</organism>
<dbReference type="RefSeq" id="WP_040155059.1">
    <property type="nucleotide sequence ID" value="NZ_CCYO01000024.1"/>
</dbReference>
<accession>A0A0A8VDA3</accession>
<dbReference type="PATRIC" id="fig|29486.45.peg.395"/>
<evidence type="ECO:0000313" key="1">
    <source>
        <dbReference type="EMBL" id="CEK27555.1"/>
    </source>
</evidence>
<proteinExistence type="predicted"/>
<dbReference type="InterPro" id="IPR017030">
    <property type="entry name" value="Vir_effector_SfrC"/>
</dbReference>
<dbReference type="AlphaFoldDB" id="A0A0A8VDA3"/>
<dbReference type="Pfam" id="PF10139">
    <property type="entry name" value="Virul_Fac"/>
    <property type="match status" value="2"/>
</dbReference>
<protein>
    <submittedName>
        <fullName evidence="1">Virulence factor</fullName>
    </submittedName>
</protein>